<feature type="domain" description="HTH cro/C1-type" evidence="1">
    <location>
        <begin position="44"/>
        <end position="79"/>
    </location>
</feature>
<reference evidence="3" key="1">
    <citation type="submission" date="2018-07" db="EMBL/GenBank/DDBJ databases">
        <title>Streptacidiphilus bronchialis DSM 106435 chromosome.</title>
        <authorList>
            <person name="Batra D."/>
            <person name="Gulvik C.A."/>
        </authorList>
    </citation>
    <scope>NUCLEOTIDE SEQUENCE [LARGE SCALE GENOMIC DNA]</scope>
    <source>
        <strain evidence="3">DSM 106435</strain>
    </source>
</reference>
<evidence type="ECO:0000313" key="2">
    <source>
        <dbReference type="EMBL" id="AXI76949.1"/>
    </source>
</evidence>
<dbReference type="KEGG" id="stri:C7M71_005260"/>
<evidence type="ECO:0000313" key="3">
    <source>
        <dbReference type="Proteomes" id="UP000249340"/>
    </source>
</evidence>
<dbReference type="OrthoDB" id="4161577at2"/>
<dbReference type="AlphaFoldDB" id="A0A345ST94"/>
<organism evidence="2 3">
    <name type="scientific">Peterkaempfera bronchialis</name>
    <dbReference type="NCBI Taxonomy" id="2126346"/>
    <lineage>
        <taxon>Bacteria</taxon>
        <taxon>Bacillati</taxon>
        <taxon>Actinomycetota</taxon>
        <taxon>Actinomycetes</taxon>
        <taxon>Kitasatosporales</taxon>
        <taxon>Streptomycetaceae</taxon>
        <taxon>Peterkaempfera</taxon>
    </lineage>
</organism>
<sequence>MENLEWVQDLTRRVGTQVAAHRKRLGWTGAELVSACERLGYTKLSASAVSKIETGGRDGLTLAELLVLAEALDVPPVSLVFPLSGGDVHKSPIKAVTPWEAASWFTGEEPLKEPAPEGTPRGDLEDYRSHALTVQAAVQSDRLASDRRRLASRVEDPAQRELARENADAFEQIARKDCLALGRLRDDMRRRRLTPPLLPNEIAWVDDSDSGRSGR</sequence>
<accession>A0A345ST94</accession>
<evidence type="ECO:0000259" key="1">
    <source>
        <dbReference type="PROSITE" id="PS50943"/>
    </source>
</evidence>
<dbReference type="InterPro" id="IPR010982">
    <property type="entry name" value="Lambda_DNA-bd_dom_sf"/>
</dbReference>
<protein>
    <submittedName>
        <fullName evidence="2">XRE family transcriptional regulator</fullName>
    </submittedName>
</protein>
<dbReference type="Gene3D" id="1.10.260.40">
    <property type="entry name" value="lambda repressor-like DNA-binding domains"/>
    <property type="match status" value="1"/>
</dbReference>
<dbReference type="InterPro" id="IPR001387">
    <property type="entry name" value="Cro/C1-type_HTH"/>
</dbReference>
<dbReference type="CDD" id="cd00093">
    <property type="entry name" value="HTH_XRE"/>
    <property type="match status" value="1"/>
</dbReference>
<proteinExistence type="predicted"/>
<keyword evidence="3" id="KW-1185">Reference proteome</keyword>
<dbReference type="GO" id="GO:0003677">
    <property type="term" value="F:DNA binding"/>
    <property type="evidence" value="ECO:0007669"/>
    <property type="project" value="InterPro"/>
</dbReference>
<gene>
    <name evidence="2" type="ORF">C7M71_005260</name>
</gene>
<dbReference type="SUPFAM" id="SSF47413">
    <property type="entry name" value="lambda repressor-like DNA-binding domains"/>
    <property type="match status" value="1"/>
</dbReference>
<dbReference type="PROSITE" id="PS50943">
    <property type="entry name" value="HTH_CROC1"/>
    <property type="match status" value="1"/>
</dbReference>
<dbReference type="EMBL" id="CP031264">
    <property type="protein sequence ID" value="AXI76949.1"/>
    <property type="molecule type" value="Genomic_DNA"/>
</dbReference>
<dbReference type="SMART" id="SM00530">
    <property type="entry name" value="HTH_XRE"/>
    <property type="match status" value="1"/>
</dbReference>
<name>A0A345ST94_9ACTN</name>
<dbReference type="Proteomes" id="UP000249340">
    <property type="component" value="Chromosome"/>
</dbReference>
<dbReference type="RefSeq" id="WP_111489330.1">
    <property type="nucleotide sequence ID" value="NZ_CP031264.1"/>
</dbReference>